<accession>A0AA41W6C0</accession>
<reference evidence="5 6" key="1">
    <citation type="journal article" date="2013" name="Antonie Van Leeuwenhoek">
        <title>Echinimonas agarilytica gen. nov., sp. nov., a new gammaproteobacterium isolated from the sea urchin Strongylocentrotus intermedius.</title>
        <authorList>
            <person name="Nedashkovskaya O.I."/>
            <person name="Stenkova A.M."/>
            <person name="Zhukova N.V."/>
            <person name="Van Trappen S."/>
            <person name="Lee J.S."/>
            <person name="Kim S.B."/>
        </authorList>
    </citation>
    <scope>NUCLEOTIDE SEQUENCE [LARGE SCALE GENOMIC DNA]</scope>
    <source>
        <strain evidence="5 6">KMM 6351</strain>
    </source>
</reference>
<dbReference type="RefSeq" id="WP_251261014.1">
    <property type="nucleotide sequence ID" value="NZ_JAMQGP010000003.1"/>
</dbReference>
<dbReference type="PANTHER" id="PTHR43176">
    <property type="entry name" value="3-HYDROXYISOBUTYRYL-COA HYDROLASE-RELATED"/>
    <property type="match status" value="1"/>
</dbReference>
<name>A0AA41W6C0_9GAMM</name>
<dbReference type="AlphaFoldDB" id="A0AA41W6C0"/>
<dbReference type="PANTHER" id="PTHR43176:SF3">
    <property type="entry name" value="3-HYDROXYISOBUTYRYL-COA HYDROLASE, MITOCHONDRIAL"/>
    <property type="match status" value="1"/>
</dbReference>
<keyword evidence="3" id="KW-0378">Hydrolase</keyword>
<gene>
    <name evidence="5" type="ORF">NAF29_07780</name>
</gene>
<dbReference type="Proteomes" id="UP001165393">
    <property type="component" value="Unassembled WGS sequence"/>
</dbReference>
<proteinExistence type="predicted"/>
<evidence type="ECO:0000256" key="1">
    <source>
        <dbReference type="ARBA" id="ARBA00001709"/>
    </source>
</evidence>
<dbReference type="GO" id="GO:0006574">
    <property type="term" value="P:L-valine catabolic process"/>
    <property type="evidence" value="ECO:0007669"/>
    <property type="project" value="TreeGrafter"/>
</dbReference>
<dbReference type="CDD" id="cd06558">
    <property type="entry name" value="crotonase-like"/>
    <property type="match status" value="1"/>
</dbReference>
<evidence type="ECO:0000256" key="2">
    <source>
        <dbReference type="ARBA" id="ARBA00011915"/>
    </source>
</evidence>
<dbReference type="SUPFAM" id="SSF52096">
    <property type="entry name" value="ClpP/crotonase"/>
    <property type="match status" value="1"/>
</dbReference>
<dbReference type="NCBIfam" id="NF004127">
    <property type="entry name" value="PRK05617.1"/>
    <property type="match status" value="1"/>
</dbReference>
<feature type="domain" description="Enoyl-CoA hydratase/isomerase" evidence="4">
    <location>
        <begin position="19"/>
        <end position="353"/>
    </location>
</feature>
<dbReference type="EC" id="3.1.2.4" evidence="2"/>
<evidence type="ECO:0000313" key="5">
    <source>
        <dbReference type="EMBL" id="MCM2679566.1"/>
    </source>
</evidence>
<dbReference type="InterPro" id="IPR045004">
    <property type="entry name" value="ECH_dom"/>
</dbReference>
<keyword evidence="6" id="KW-1185">Reference proteome</keyword>
<sequence length="381" mass="41574">MTQSVLCSELPTSNGLVIGLLTLNQADNLNALNLEKVKVMLDQLTRWEADESVVAVCIQSSCERAFCAGGDIISMHQLITQNPNQIQPDLVDFFAAEYRLDHFIHGYSKPIVVWADSIVMGGGVGLLVGASHRVVTERSRLAMPEIAIGLFPDVGSTWFLNRVGRQIARFLMLTGSQMNGADAVSLDLADVQIPNTERPNVMARLASAAWADATNHHELVSDVLKESSLDTSGRGWIEPRYNAIHALCLGDSLEDVAAQFAAYDGNDGWIKKAVSNFQYGSPITAHIIWRQLQYGGMPLADCFRLELCIAAHCGSMGDLSEGIRALLIDKDRQPNWRFKSVSEVPASLIDEMLACPWPAPLHPLADLDTLHQSLALVGTGE</sequence>
<dbReference type="GO" id="GO:0005829">
    <property type="term" value="C:cytosol"/>
    <property type="evidence" value="ECO:0007669"/>
    <property type="project" value="TreeGrafter"/>
</dbReference>
<dbReference type="InterPro" id="IPR032259">
    <property type="entry name" value="HIBYL-CoA-H"/>
</dbReference>
<dbReference type="Gene3D" id="3.90.226.10">
    <property type="entry name" value="2-enoyl-CoA Hydratase, Chain A, domain 1"/>
    <property type="match status" value="1"/>
</dbReference>
<protein>
    <recommendedName>
        <fullName evidence="2">3-hydroxyisobutyryl-CoA hydrolase</fullName>
        <ecNumber evidence="2">3.1.2.4</ecNumber>
    </recommendedName>
</protein>
<organism evidence="5 6">
    <name type="scientific">Echinimonas agarilytica</name>
    <dbReference type="NCBI Taxonomy" id="1215918"/>
    <lineage>
        <taxon>Bacteria</taxon>
        <taxon>Pseudomonadati</taxon>
        <taxon>Pseudomonadota</taxon>
        <taxon>Gammaproteobacteria</taxon>
        <taxon>Alteromonadales</taxon>
        <taxon>Echinimonadaceae</taxon>
        <taxon>Echinimonas</taxon>
    </lineage>
</organism>
<evidence type="ECO:0000256" key="3">
    <source>
        <dbReference type="ARBA" id="ARBA00022801"/>
    </source>
</evidence>
<dbReference type="EMBL" id="JAMQGP010000003">
    <property type="protein sequence ID" value="MCM2679566.1"/>
    <property type="molecule type" value="Genomic_DNA"/>
</dbReference>
<comment type="catalytic activity">
    <reaction evidence="1">
        <text>3-hydroxy-2-methylpropanoyl-CoA + H2O = 3-hydroxy-2-methylpropanoate + CoA + H(+)</text>
        <dbReference type="Rhea" id="RHEA:20888"/>
        <dbReference type="ChEBI" id="CHEBI:11805"/>
        <dbReference type="ChEBI" id="CHEBI:15377"/>
        <dbReference type="ChEBI" id="CHEBI:15378"/>
        <dbReference type="ChEBI" id="CHEBI:57287"/>
        <dbReference type="ChEBI" id="CHEBI:57340"/>
        <dbReference type="EC" id="3.1.2.4"/>
    </reaction>
</comment>
<evidence type="ECO:0000313" key="6">
    <source>
        <dbReference type="Proteomes" id="UP001165393"/>
    </source>
</evidence>
<dbReference type="InterPro" id="IPR029045">
    <property type="entry name" value="ClpP/crotonase-like_dom_sf"/>
</dbReference>
<evidence type="ECO:0000259" key="4">
    <source>
        <dbReference type="Pfam" id="PF16113"/>
    </source>
</evidence>
<comment type="caution">
    <text evidence="5">The sequence shown here is derived from an EMBL/GenBank/DDBJ whole genome shotgun (WGS) entry which is preliminary data.</text>
</comment>
<dbReference type="Pfam" id="PF16113">
    <property type="entry name" value="ECH_2"/>
    <property type="match status" value="1"/>
</dbReference>
<dbReference type="GO" id="GO:0003860">
    <property type="term" value="F:3-hydroxyisobutyryl-CoA hydrolase activity"/>
    <property type="evidence" value="ECO:0007669"/>
    <property type="project" value="UniProtKB-EC"/>
</dbReference>